<reference evidence="1" key="1">
    <citation type="submission" date="2016-08" db="EMBL/GenBank/DDBJ databases">
        <title>Complete Genome Seqeunce of Paenibacillus sp. BIHB 4019 from tea rhizoplane.</title>
        <authorList>
            <person name="Thakur R."/>
            <person name="Swarnkar M.K."/>
            <person name="Gulati A."/>
        </authorList>
    </citation>
    <scope>NUCLEOTIDE SEQUENCE [LARGE SCALE GENOMIC DNA]</scope>
    <source>
        <strain evidence="1">BIHB4019</strain>
    </source>
</reference>
<evidence type="ECO:0000313" key="1">
    <source>
        <dbReference type="EMBL" id="ANY70434.1"/>
    </source>
</evidence>
<proteinExistence type="predicted"/>
<dbReference type="AlphaFoldDB" id="A0A1B2DRT7"/>
<name>A0A1B2DRT7_9BACL</name>
<organism evidence="1">
    <name type="scientific">Paenibacillus sp. BIHB 4019</name>
    <dbReference type="NCBI Taxonomy" id="1870819"/>
    <lineage>
        <taxon>Bacteria</taxon>
        <taxon>Bacillati</taxon>
        <taxon>Bacillota</taxon>
        <taxon>Bacilli</taxon>
        <taxon>Bacillales</taxon>
        <taxon>Paenibacillaceae</taxon>
        <taxon>Paenibacillus</taxon>
    </lineage>
</organism>
<evidence type="ECO:0008006" key="2">
    <source>
        <dbReference type="Google" id="ProtNLM"/>
    </source>
</evidence>
<protein>
    <recommendedName>
        <fullName evidence="2">Replication terminator protein</fullName>
    </recommendedName>
</protein>
<dbReference type="RefSeq" id="WP_099521345.1">
    <property type="nucleotide sequence ID" value="NZ_CP016808.1"/>
</dbReference>
<accession>A0A1B2DRT7</accession>
<gene>
    <name evidence="1" type="ORF">BBD42_31005</name>
</gene>
<dbReference type="EMBL" id="CP016808">
    <property type="protein sequence ID" value="ANY70434.1"/>
    <property type="molecule type" value="Genomic_DNA"/>
</dbReference>
<sequence>MNININTLAGGAVAEQIKNELQRIADNVLDPNTSAVANRTLTIKLTIKPDKDRQSAAVDTQVTASLASREGVPSRFVFDYDNQGNGVVAELLTQQDRNQMMMNNAGAVVDGTGAAPEGLKNVVNGVFR</sequence>